<dbReference type="EMBL" id="JALKFT010000057">
    <property type="protein sequence ID" value="MCK9878995.1"/>
    <property type="molecule type" value="Genomic_DNA"/>
</dbReference>
<dbReference type="Pfam" id="PF13472">
    <property type="entry name" value="Lipase_GDSL_2"/>
    <property type="match status" value="1"/>
</dbReference>
<reference evidence="2 3" key="1">
    <citation type="submission" date="2022-04" db="EMBL/GenBank/DDBJ databases">
        <title>Genome diversity in the genus Frankia.</title>
        <authorList>
            <person name="Carlos-Shanley C."/>
            <person name="Hahn D."/>
        </authorList>
    </citation>
    <scope>NUCLEOTIDE SEQUENCE [LARGE SCALE GENOMIC DNA]</scope>
    <source>
        <strain evidence="2 3">Ag45/Mut15</strain>
    </source>
</reference>
<dbReference type="Proteomes" id="UP001201873">
    <property type="component" value="Unassembled WGS sequence"/>
</dbReference>
<keyword evidence="3" id="KW-1185">Reference proteome</keyword>
<dbReference type="InterPro" id="IPR051532">
    <property type="entry name" value="Ester_Hydrolysis_Enzymes"/>
</dbReference>
<organism evidence="2 3">
    <name type="scientific">Frankia umida</name>
    <dbReference type="NCBI Taxonomy" id="573489"/>
    <lineage>
        <taxon>Bacteria</taxon>
        <taxon>Bacillati</taxon>
        <taxon>Actinomycetota</taxon>
        <taxon>Actinomycetes</taxon>
        <taxon>Frankiales</taxon>
        <taxon>Frankiaceae</taxon>
        <taxon>Frankia</taxon>
    </lineage>
</organism>
<feature type="domain" description="SGNH hydrolase-type esterase" evidence="1">
    <location>
        <begin position="31"/>
        <end position="184"/>
    </location>
</feature>
<dbReference type="Gene3D" id="3.40.50.1110">
    <property type="entry name" value="SGNH hydrolase"/>
    <property type="match status" value="1"/>
</dbReference>
<evidence type="ECO:0000259" key="1">
    <source>
        <dbReference type="Pfam" id="PF13472"/>
    </source>
</evidence>
<gene>
    <name evidence="2" type="ORF">MXD59_25090</name>
</gene>
<dbReference type="PANTHER" id="PTHR30383">
    <property type="entry name" value="THIOESTERASE 1/PROTEASE 1/LYSOPHOSPHOLIPASE L1"/>
    <property type="match status" value="1"/>
</dbReference>
<evidence type="ECO:0000313" key="2">
    <source>
        <dbReference type="EMBL" id="MCK9878995.1"/>
    </source>
</evidence>
<dbReference type="InterPro" id="IPR013830">
    <property type="entry name" value="SGNH_hydro"/>
</dbReference>
<dbReference type="RefSeq" id="WP_248827049.1">
    <property type="nucleotide sequence ID" value="NZ_JALKFT010000057.1"/>
</dbReference>
<proteinExistence type="predicted"/>
<evidence type="ECO:0000313" key="3">
    <source>
        <dbReference type="Proteomes" id="UP001201873"/>
    </source>
</evidence>
<protein>
    <submittedName>
        <fullName evidence="2">GDSL-type esterase/lipase family protein</fullName>
    </submittedName>
</protein>
<sequence>MSRQARLQLRSSAKRVALFRALPPPTGAVVFLGDSITEGCTWEGWFPELRTANRGISGDRVAQMTARLDSALHRPAVVSILAGTNDLHLGDSRQPDAIADRFRLLVAAVRDGAPEAALLVNSVLPRQQRFADRIEALNARYRRIAATAGAQYLDLWPVLAAPDRSLRRELTVDGLHLNAAGYRAWVEILRPHLLAHPSARRLARPPAPGERA</sequence>
<dbReference type="InterPro" id="IPR036514">
    <property type="entry name" value="SGNH_hydro_sf"/>
</dbReference>
<dbReference type="SUPFAM" id="SSF52266">
    <property type="entry name" value="SGNH hydrolase"/>
    <property type="match status" value="1"/>
</dbReference>
<accession>A0ABT0K5D4</accession>
<comment type="caution">
    <text evidence="2">The sequence shown here is derived from an EMBL/GenBank/DDBJ whole genome shotgun (WGS) entry which is preliminary data.</text>
</comment>
<dbReference type="PANTHER" id="PTHR30383:SF5">
    <property type="entry name" value="SGNH HYDROLASE-TYPE ESTERASE DOMAIN-CONTAINING PROTEIN"/>
    <property type="match status" value="1"/>
</dbReference>
<name>A0ABT0K5D4_9ACTN</name>